<organism evidence="2 3">
    <name type="scientific">Christiangramia echinicola</name>
    <dbReference type="NCBI Taxonomy" id="279359"/>
    <lineage>
        <taxon>Bacteria</taxon>
        <taxon>Pseudomonadati</taxon>
        <taxon>Bacteroidota</taxon>
        <taxon>Flavobacteriia</taxon>
        <taxon>Flavobacteriales</taxon>
        <taxon>Flavobacteriaceae</taxon>
        <taxon>Christiangramia</taxon>
    </lineage>
</organism>
<dbReference type="RefSeq" id="WP_026932872.1">
    <property type="nucleotide sequence ID" value="NZ_LT629745.1"/>
</dbReference>
<dbReference type="Proteomes" id="UP000198858">
    <property type="component" value="Chromosome I"/>
</dbReference>
<keyword evidence="1" id="KW-0472">Membrane</keyword>
<protein>
    <recommendedName>
        <fullName evidence="4">ATP synthase protein I</fullName>
    </recommendedName>
</protein>
<keyword evidence="1" id="KW-1133">Transmembrane helix</keyword>
<feature type="transmembrane region" description="Helical" evidence="1">
    <location>
        <begin position="12"/>
        <end position="31"/>
    </location>
</feature>
<reference evidence="2 3" key="1">
    <citation type="submission" date="2016-10" db="EMBL/GenBank/DDBJ databases">
        <authorList>
            <person name="Varghese N."/>
            <person name="Submissions S."/>
        </authorList>
    </citation>
    <scope>NUCLEOTIDE SEQUENCE [LARGE SCALE GENOMIC DNA]</scope>
    <source>
        <strain evidence="2 3">Mar_2010_102</strain>
    </source>
</reference>
<evidence type="ECO:0000256" key="1">
    <source>
        <dbReference type="SAM" id="Phobius"/>
    </source>
</evidence>
<sequence length="127" mass="14902">MQAKLISFLKTFIPFSILLFSIQFALLNYFFEIELYYSTIAIYSFHVLATFLIFLFLTFVHKTFSDKTGFAFMACSLLKMLAAVLFLLPMMLNDVANPFIDMITFFIPYFLFLIFETIYAVRLINTK</sequence>
<name>A0A1H1N2F5_9FLAO</name>
<evidence type="ECO:0000313" key="3">
    <source>
        <dbReference type="Proteomes" id="UP000198858"/>
    </source>
</evidence>
<evidence type="ECO:0008006" key="4">
    <source>
        <dbReference type="Google" id="ProtNLM"/>
    </source>
</evidence>
<keyword evidence="3" id="KW-1185">Reference proteome</keyword>
<gene>
    <name evidence="2" type="ORF">SAMN04488552_1551</name>
</gene>
<dbReference type="STRING" id="1250231.SAMN04488552_1551"/>
<proteinExistence type="predicted"/>
<keyword evidence="1" id="KW-0812">Transmembrane</keyword>
<evidence type="ECO:0000313" key="2">
    <source>
        <dbReference type="EMBL" id="SDR93068.1"/>
    </source>
</evidence>
<feature type="transmembrane region" description="Helical" evidence="1">
    <location>
        <begin position="37"/>
        <end position="57"/>
    </location>
</feature>
<feature type="transmembrane region" description="Helical" evidence="1">
    <location>
        <begin position="69"/>
        <end position="92"/>
    </location>
</feature>
<feature type="transmembrane region" description="Helical" evidence="1">
    <location>
        <begin position="98"/>
        <end position="121"/>
    </location>
</feature>
<dbReference type="EMBL" id="LT629745">
    <property type="protein sequence ID" value="SDR93068.1"/>
    <property type="molecule type" value="Genomic_DNA"/>
</dbReference>
<dbReference type="AlphaFoldDB" id="A0A1H1N2F5"/>
<accession>A0A1H1N2F5</accession>